<dbReference type="Pfam" id="PF00589">
    <property type="entry name" value="Phage_integrase"/>
    <property type="match status" value="1"/>
</dbReference>
<sequence length="437" mass="47941">MLLIALFFSLFAKKEEIMTGPARASKRVVLSGPLAEYAPGLAAKLGRRGFLPLSVEHQLRLLAHLSRWMQARGLEVGMLTDARVDEFLVERRATYTALYSRRALRPLLEHLGGLGVLPVEEPPPATPTDLAVAGFEQYLLTERGLLPKTAAAQAARIRRFLTGYCPAGGVGQLTTVEVTQALRDEGRDHAVSSVKRLGYTIKTFLRYAFLTGLIDRDLTGATVPVKSHQPSLLPIGISREQTAALLAACDRDTVVGRRDYAVILLLARLGLRAIEVARLQLTDIDWHHGEIIVRGKSHRDEGMPLPAEVGQALVDYLMRSRPTDAPELRTVFVAARAPRRRMDRVTVSSMIARTCQRAGIEPVGAHLLRHSLGEDMIRAEVPLPAIAQVLRHHDPLTTANYARVDVERLRSLAVPWPTSASSTISTTSTAWPTGGAR</sequence>
<dbReference type="GO" id="GO:0015074">
    <property type="term" value="P:DNA integration"/>
    <property type="evidence" value="ECO:0007669"/>
    <property type="project" value="InterPro"/>
</dbReference>
<dbReference type="InterPro" id="IPR011010">
    <property type="entry name" value="DNA_brk_join_enz"/>
</dbReference>
<dbReference type="PROSITE" id="PS51898">
    <property type="entry name" value="TYR_RECOMBINASE"/>
    <property type="match status" value="1"/>
</dbReference>
<accession>A0A316TIR9</accession>
<dbReference type="Gene3D" id="1.10.443.10">
    <property type="entry name" value="Intergrase catalytic core"/>
    <property type="match status" value="1"/>
</dbReference>
<dbReference type="InterPro" id="IPR013762">
    <property type="entry name" value="Integrase-like_cat_sf"/>
</dbReference>
<keyword evidence="1" id="KW-0233">DNA recombination</keyword>
<dbReference type="SUPFAM" id="SSF56349">
    <property type="entry name" value="DNA breaking-rejoining enzymes"/>
    <property type="match status" value="1"/>
</dbReference>
<dbReference type="GO" id="GO:0003677">
    <property type="term" value="F:DNA binding"/>
    <property type="evidence" value="ECO:0007669"/>
    <property type="project" value="InterPro"/>
</dbReference>
<evidence type="ECO:0000313" key="4">
    <source>
        <dbReference type="Proteomes" id="UP000245507"/>
    </source>
</evidence>
<dbReference type="Proteomes" id="UP000245507">
    <property type="component" value="Unassembled WGS sequence"/>
</dbReference>
<dbReference type="GO" id="GO:0006310">
    <property type="term" value="P:DNA recombination"/>
    <property type="evidence" value="ECO:0007669"/>
    <property type="project" value="UniProtKB-KW"/>
</dbReference>
<keyword evidence="4" id="KW-1185">Reference proteome</keyword>
<feature type="domain" description="Tyr recombinase" evidence="2">
    <location>
        <begin position="232"/>
        <end position="414"/>
    </location>
</feature>
<evidence type="ECO:0000313" key="3">
    <source>
        <dbReference type="EMBL" id="PWN04330.1"/>
    </source>
</evidence>
<name>A0A316TIR9_9ACTN</name>
<dbReference type="EMBL" id="QGDD01000001">
    <property type="protein sequence ID" value="PWN04330.1"/>
    <property type="molecule type" value="Genomic_DNA"/>
</dbReference>
<evidence type="ECO:0000256" key="1">
    <source>
        <dbReference type="ARBA" id="ARBA00023172"/>
    </source>
</evidence>
<dbReference type="PANTHER" id="PTHR30349:SF90">
    <property type="entry name" value="TYROSINE RECOMBINASE XERD"/>
    <property type="match status" value="1"/>
</dbReference>
<dbReference type="InterPro" id="IPR050090">
    <property type="entry name" value="Tyrosine_recombinase_XerCD"/>
</dbReference>
<proteinExistence type="predicted"/>
<evidence type="ECO:0000259" key="2">
    <source>
        <dbReference type="PROSITE" id="PS51898"/>
    </source>
</evidence>
<dbReference type="AlphaFoldDB" id="A0A316TIR9"/>
<reference evidence="3 4" key="1">
    <citation type="submission" date="2018-05" db="EMBL/GenBank/DDBJ databases">
        <title>Nocardioides silvaticus genome.</title>
        <authorList>
            <person name="Li C."/>
            <person name="Wang G."/>
        </authorList>
    </citation>
    <scope>NUCLEOTIDE SEQUENCE [LARGE SCALE GENOMIC DNA]</scope>
    <source>
        <strain evidence="3 4">CCTCC AB 2018079</strain>
    </source>
</reference>
<dbReference type="InterPro" id="IPR002104">
    <property type="entry name" value="Integrase_catalytic"/>
</dbReference>
<comment type="caution">
    <text evidence="3">The sequence shown here is derived from an EMBL/GenBank/DDBJ whole genome shotgun (WGS) entry which is preliminary data.</text>
</comment>
<dbReference type="PANTHER" id="PTHR30349">
    <property type="entry name" value="PHAGE INTEGRASE-RELATED"/>
    <property type="match status" value="1"/>
</dbReference>
<gene>
    <name evidence="3" type="ORF">DJ010_01405</name>
</gene>
<protein>
    <recommendedName>
        <fullName evidence="2">Tyr recombinase domain-containing protein</fullName>
    </recommendedName>
</protein>
<organism evidence="3 4">
    <name type="scientific">Nocardioides silvaticus</name>
    <dbReference type="NCBI Taxonomy" id="2201891"/>
    <lineage>
        <taxon>Bacteria</taxon>
        <taxon>Bacillati</taxon>
        <taxon>Actinomycetota</taxon>
        <taxon>Actinomycetes</taxon>
        <taxon>Propionibacteriales</taxon>
        <taxon>Nocardioidaceae</taxon>
        <taxon>Nocardioides</taxon>
    </lineage>
</organism>